<name>A0A0E2Z032_9GAMM</name>
<dbReference type="SMART" id="SM00861">
    <property type="entry name" value="Transket_pyr"/>
    <property type="match status" value="1"/>
</dbReference>
<feature type="domain" description="Transketolase-like pyrimidine-binding" evidence="7">
    <location>
        <begin position="4"/>
        <end position="179"/>
    </location>
</feature>
<evidence type="ECO:0000256" key="4">
    <source>
        <dbReference type="ARBA" id="ARBA00023052"/>
    </source>
</evidence>
<dbReference type="PANTHER" id="PTHR43257">
    <property type="entry name" value="PYRUVATE DEHYDROGENASE E1 COMPONENT BETA SUBUNIT"/>
    <property type="match status" value="1"/>
</dbReference>
<dbReference type="Gene3D" id="3.40.50.970">
    <property type="match status" value="1"/>
</dbReference>
<dbReference type="Proteomes" id="UP000028839">
    <property type="component" value="Unassembled WGS sequence"/>
</dbReference>
<dbReference type="PANTHER" id="PTHR43257:SF2">
    <property type="entry name" value="PYRUVATE DEHYDROGENASE E1 COMPONENT SUBUNIT BETA"/>
    <property type="match status" value="1"/>
</dbReference>
<dbReference type="HOGENOM" id="CLU_012907_1_1_6"/>
<dbReference type="Gene3D" id="3.40.50.920">
    <property type="match status" value="1"/>
</dbReference>
<evidence type="ECO:0000256" key="1">
    <source>
        <dbReference type="ARBA" id="ARBA00001964"/>
    </source>
</evidence>
<dbReference type="InterPro" id="IPR005475">
    <property type="entry name" value="Transketolase-like_Pyr-bd"/>
</dbReference>
<dbReference type="SUPFAM" id="SSF52518">
    <property type="entry name" value="Thiamin diphosphate-binding fold (THDP-binding)"/>
    <property type="match status" value="1"/>
</dbReference>
<dbReference type="EMBL" id="JPGN01000069">
    <property type="protein sequence ID" value="KFI18993.1"/>
    <property type="molecule type" value="Genomic_DNA"/>
</dbReference>
<evidence type="ECO:0000256" key="6">
    <source>
        <dbReference type="ARBA" id="ARBA00082400"/>
    </source>
</evidence>
<proteinExistence type="predicted"/>
<dbReference type="SUPFAM" id="SSF52922">
    <property type="entry name" value="TK C-terminal domain-like"/>
    <property type="match status" value="1"/>
</dbReference>
<dbReference type="NCBIfam" id="NF006667">
    <property type="entry name" value="PRK09212.1"/>
    <property type="match status" value="1"/>
</dbReference>
<keyword evidence="4" id="KW-0786">Thiamine pyrophosphate</keyword>
<evidence type="ECO:0000313" key="8">
    <source>
        <dbReference type="EMBL" id="KFI18993.1"/>
    </source>
</evidence>
<accession>A0A0E2Z032</accession>
<dbReference type="InterPro" id="IPR009014">
    <property type="entry name" value="Transketo_C/PFOR_II"/>
</dbReference>
<evidence type="ECO:0000259" key="7">
    <source>
        <dbReference type="SMART" id="SM00861"/>
    </source>
</evidence>
<gene>
    <name evidence="8" type="ORF">IB75_11245</name>
</gene>
<dbReference type="AlphaFoldDB" id="A0A0E2Z032"/>
<dbReference type="CDD" id="cd07036">
    <property type="entry name" value="TPP_PYR_E1-PDHc-beta_like"/>
    <property type="match status" value="1"/>
</dbReference>
<evidence type="ECO:0000256" key="2">
    <source>
        <dbReference type="ARBA" id="ARBA00002859"/>
    </source>
</evidence>
<keyword evidence="3" id="KW-0560">Oxidoreductase</keyword>
<protein>
    <recommendedName>
        <fullName evidence="5">2-oxoisovalerate dehydrogenase subunit beta</fullName>
    </recommendedName>
    <alternativeName>
        <fullName evidence="6">Branched-chain alpha-keto acid dehydrogenase E1 component beta chain</fullName>
    </alternativeName>
</protein>
<dbReference type="InterPro" id="IPR029061">
    <property type="entry name" value="THDP-binding"/>
</dbReference>
<organism evidence="8 9">
    <name type="scientific">Nitrosococcus oceani C-27</name>
    <dbReference type="NCBI Taxonomy" id="314279"/>
    <lineage>
        <taxon>Bacteria</taxon>
        <taxon>Pseudomonadati</taxon>
        <taxon>Pseudomonadota</taxon>
        <taxon>Gammaproteobacteria</taxon>
        <taxon>Chromatiales</taxon>
        <taxon>Chromatiaceae</taxon>
        <taxon>Nitrosococcus</taxon>
    </lineage>
</organism>
<sequence length="326" mass="35447">MAELAYWEALRRAHDEELAHDPLVIAMGEDIGVAGGTYKVTLGLYGKYGEERIIDTPISENSYTGIGIGASMAGMRPIIEIMSINFALLALDTLINAAAKIRYMSGGRAQCPIVMRTPGGTAHQLAAQHSARLSRLFMGTPGLRVVTPSTPLDAYGMLKSAVRCNDPVIFLEHESMYNLKGEVPDEETFRPLEGAGVVREGTDITLIGYNYSVHWCLTAADKLAQEGIHAEVIDLRSLKPIDRETIRRSIEKTHRVLVAEEDEAPVGVGSEVIAGIIEDCFFALDAQPVRVHAADVPVPYNYSLEKAAIPDAKDVYQSALKVLGKV</sequence>
<reference evidence="8 9" key="1">
    <citation type="submission" date="2014-07" db="EMBL/GenBank/DDBJ databases">
        <title>Comparative analysis of Nitrosococcus oceani genome inventories of strains from Pacific and Atlantic gyres.</title>
        <authorList>
            <person name="Lim C.K."/>
            <person name="Wang L."/>
            <person name="Sayavedra-Soto L.A."/>
            <person name="Klotz M.G."/>
        </authorList>
    </citation>
    <scope>NUCLEOTIDE SEQUENCE [LARGE SCALE GENOMIC DNA]</scope>
    <source>
        <strain evidence="8 9">C-27</strain>
    </source>
</reference>
<dbReference type="OrthoDB" id="9780894at2"/>
<evidence type="ECO:0000256" key="5">
    <source>
        <dbReference type="ARBA" id="ARBA00070795"/>
    </source>
</evidence>
<comment type="caution">
    <text evidence="8">The sequence shown here is derived from an EMBL/GenBank/DDBJ whole genome shotgun (WGS) entry which is preliminary data.</text>
</comment>
<dbReference type="GO" id="GO:0016491">
    <property type="term" value="F:oxidoreductase activity"/>
    <property type="evidence" value="ECO:0007669"/>
    <property type="project" value="UniProtKB-KW"/>
</dbReference>
<keyword evidence="8" id="KW-0670">Pyruvate</keyword>
<dbReference type="FunFam" id="3.40.50.970:FF:000001">
    <property type="entry name" value="Pyruvate dehydrogenase E1 beta subunit"/>
    <property type="match status" value="1"/>
</dbReference>
<dbReference type="FunFam" id="3.40.50.920:FF:000001">
    <property type="entry name" value="Pyruvate dehydrogenase E1 beta subunit"/>
    <property type="match status" value="1"/>
</dbReference>
<dbReference type="InterPro" id="IPR033248">
    <property type="entry name" value="Transketolase_C"/>
</dbReference>
<dbReference type="Pfam" id="PF02779">
    <property type="entry name" value="Transket_pyr"/>
    <property type="match status" value="1"/>
</dbReference>
<comment type="function">
    <text evidence="2">The branched-chain alpha-keto dehydrogenase complex catalyzes the overall conversion of alpha-keto acids to acyl-CoA and CO(2). It contains multiple copies of three enzymatic components: branched-chain alpha-keto acid decarboxylase (E1), lipoamide acyltransferase (E2) and lipoamide dehydrogenase (E3).</text>
</comment>
<evidence type="ECO:0000256" key="3">
    <source>
        <dbReference type="ARBA" id="ARBA00023002"/>
    </source>
</evidence>
<comment type="cofactor">
    <cofactor evidence="1">
        <name>thiamine diphosphate</name>
        <dbReference type="ChEBI" id="CHEBI:58937"/>
    </cofactor>
</comment>
<dbReference type="Pfam" id="PF02780">
    <property type="entry name" value="Transketolase_C"/>
    <property type="match status" value="1"/>
</dbReference>
<evidence type="ECO:0000313" key="9">
    <source>
        <dbReference type="Proteomes" id="UP000028839"/>
    </source>
</evidence>